<proteinExistence type="evidence at transcript level"/>
<evidence type="ECO:0000313" key="1">
    <source>
        <dbReference type="EMBL" id="BAH29760.1"/>
    </source>
</evidence>
<reference evidence="1" key="1">
    <citation type="journal article" date="2009" name="Nature">
        <title>Defensin-like polypeptide LUREs are pollen tube attractants secreted from synergid cells.</title>
        <authorList>
            <person name="Okuda S."/>
            <person name="Tsutsui H."/>
            <person name="Shiina K."/>
            <person name="Sprunck S."/>
            <person name="Takeuchi H."/>
            <person name="Yui R."/>
            <person name="Kasahara R.D."/>
            <person name="Hamamura Y."/>
            <person name="Mizukami A."/>
            <person name="Suzaki D."/>
            <person name="Kawano N."/>
            <person name="Sakakibara T."/>
            <person name="Namiki S."/>
            <person name="Itoh K."/>
            <person name="Otsuka K."/>
            <person name="Matsuzaki M."/>
            <person name="Nozaki H."/>
            <person name="Kuroiwa T."/>
            <person name="Nakano A."/>
            <person name="Kanaoka M.M."/>
            <person name="Dresselhaus T."/>
            <person name="Sasaki N."/>
            <person name="Higashiyama T."/>
        </authorList>
    </citation>
    <scope>NUCLEOTIDE SEQUENCE</scope>
    <source>
        <tissue evidence="1">Mature ovule</tissue>
    </source>
</reference>
<sequence>MKKSLLRFTPLLILLSLLPFASAIWNPLHKPGLYKLPLSPGTCYINDDEGCTKRCQGIYIYRREAVMGHCAFRLNFKLLCECWRTS</sequence>
<dbReference type="AlphaFoldDB" id="B9ZZZ2"/>
<gene>
    <name evidence="1" type="primary">TfCRP12</name>
</gene>
<dbReference type="EMBL" id="AB465724">
    <property type="protein sequence ID" value="BAH29760.1"/>
    <property type="molecule type" value="mRNA"/>
</dbReference>
<organism evidence="1">
    <name type="scientific">Torenia fournieri</name>
    <name type="common">wishbone flower</name>
    <dbReference type="NCBI Taxonomy" id="68875"/>
    <lineage>
        <taxon>Eukaryota</taxon>
        <taxon>Viridiplantae</taxon>
        <taxon>Streptophyta</taxon>
        <taxon>Embryophyta</taxon>
        <taxon>Tracheophyta</taxon>
        <taxon>Spermatophyta</taxon>
        <taxon>Magnoliopsida</taxon>
        <taxon>eudicotyledons</taxon>
        <taxon>Gunneridae</taxon>
        <taxon>Pentapetalae</taxon>
        <taxon>asterids</taxon>
        <taxon>lamiids</taxon>
        <taxon>Lamiales</taxon>
        <taxon>Linderniaceae</taxon>
        <taxon>Torenia</taxon>
    </lineage>
</organism>
<protein>
    <submittedName>
        <fullName evidence="1">Defensin-like cystein-rich peptide</fullName>
    </submittedName>
</protein>
<name>B9ZZZ2_9LAMI</name>
<accession>B9ZZZ2</accession>